<dbReference type="STRING" id="87626.PTD2_06819"/>
<dbReference type="AlphaFoldDB" id="A4C819"/>
<dbReference type="RefSeq" id="WP_009837996.1">
    <property type="nucleotide sequence ID" value="NZ_AAOH01000003.1"/>
</dbReference>
<dbReference type="HOGENOM" id="CLU_106724_0_0_6"/>
<gene>
    <name evidence="1" type="ORF">PTD2_06819</name>
</gene>
<keyword evidence="2" id="KW-1185">Reference proteome</keyword>
<evidence type="ECO:0000313" key="2">
    <source>
        <dbReference type="Proteomes" id="UP000006201"/>
    </source>
</evidence>
<proteinExistence type="predicted"/>
<dbReference type="Proteomes" id="UP000006201">
    <property type="component" value="Unassembled WGS sequence"/>
</dbReference>
<reference evidence="1 2" key="1">
    <citation type="submission" date="2006-02" db="EMBL/GenBank/DDBJ databases">
        <authorList>
            <person name="Moran M.A."/>
            <person name="Kjelleberg S."/>
            <person name="Egan S."/>
            <person name="Saunders N."/>
            <person name="Thomas T."/>
            <person name="Ferriera S."/>
            <person name="Johnson J."/>
            <person name="Kravitz S."/>
            <person name="Halpern A."/>
            <person name="Remington K."/>
            <person name="Beeson K."/>
            <person name="Tran B."/>
            <person name="Rogers Y.-H."/>
            <person name="Friedman R."/>
            <person name="Venter J.C."/>
        </authorList>
    </citation>
    <scope>NUCLEOTIDE SEQUENCE [LARGE SCALE GENOMIC DNA]</scope>
    <source>
        <strain evidence="1 2">D2</strain>
    </source>
</reference>
<name>A4C819_9GAMM</name>
<dbReference type="OrthoDB" id="5612149at2"/>
<protein>
    <recommendedName>
        <fullName evidence="3">Chemotaxis protein</fullName>
    </recommendedName>
</protein>
<accession>A4C819</accession>
<evidence type="ECO:0000313" key="1">
    <source>
        <dbReference type="EMBL" id="EAR28734.1"/>
    </source>
</evidence>
<dbReference type="eggNOG" id="ENOG5032SEP">
    <property type="taxonomic scope" value="Bacteria"/>
</dbReference>
<organism evidence="1 2">
    <name type="scientific">Pseudoalteromonas tunicata D2</name>
    <dbReference type="NCBI Taxonomy" id="87626"/>
    <lineage>
        <taxon>Bacteria</taxon>
        <taxon>Pseudomonadati</taxon>
        <taxon>Pseudomonadota</taxon>
        <taxon>Gammaproteobacteria</taxon>
        <taxon>Alteromonadales</taxon>
        <taxon>Pseudoalteromonadaceae</taxon>
        <taxon>Pseudoalteromonas</taxon>
    </lineage>
</organism>
<sequence>MNEIDSFCFRQESERLMKLCMAQMQLSLQQSDKEVEKLTSSFQELANICPQLETTIKQLNLTEHIEIDALHEKMRQQVNQSIVAFQFYDRLSQQLNHVINNLELLSQLTQDNTNLADESKWLELRTHVLKSYSMESEHLIFQAIMAGKDVPEAIQLQQTSSQPNDDIELF</sequence>
<evidence type="ECO:0008006" key="3">
    <source>
        <dbReference type="Google" id="ProtNLM"/>
    </source>
</evidence>
<comment type="caution">
    <text evidence="1">The sequence shown here is derived from an EMBL/GenBank/DDBJ whole genome shotgun (WGS) entry which is preliminary data.</text>
</comment>
<dbReference type="EMBL" id="AAOH01000003">
    <property type="protein sequence ID" value="EAR28734.1"/>
    <property type="molecule type" value="Genomic_DNA"/>
</dbReference>